<proteinExistence type="predicted"/>
<protein>
    <submittedName>
        <fullName evidence="1">Uncharacterized protein</fullName>
    </submittedName>
</protein>
<reference evidence="1" key="1">
    <citation type="submission" date="2014-12" db="EMBL/GenBank/DDBJ databases">
        <title>Insight into the proteome of Arion vulgaris.</title>
        <authorList>
            <person name="Aradska J."/>
            <person name="Bulat T."/>
            <person name="Smidak R."/>
            <person name="Sarate P."/>
            <person name="Gangsoo J."/>
            <person name="Sialana F."/>
            <person name="Bilban M."/>
            <person name="Lubec G."/>
        </authorList>
    </citation>
    <scope>NUCLEOTIDE SEQUENCE</scope>
    <source>
        <tissue evidence="1">Skin</tissue>
    </source>
</reference>
<dbReference type="EMBL" id="HACG01045560">
    <property type="protein sequence ID" value="CEK92425.1"/>
    <property type="molecule type" value="Transcribed_RNA"/>
</dbReference>
<evidence type="ECO:0000313" key="1">
    <source>
        <dbReference type="EMBL" id="CEK92425.1"/>
    </source>
</evidence>
<sequence>MVSHHSANRIYIWAFYNSTINEYSVSSINNTSSTKVWNAHITPQLSIIV</sequence>
<accession>A0A0B7BJW0</accession>
<name>A0A0B7BJW0_9EUPU</name>
<organism evidence="1">
    <name type="scientific">Arion vulgaris</name>
    <dbReference type="NCBI Taxonomy" id="1028688"/>
    <lineage>
        <taxon>Eukaryota</taxon>
        <taxon>Metazoa</taxon>
        <taxon>Spiralia</taxon>
        <taxon>Lophotrochozoa</taxon>
        <taxon>Mollusca</taxon>
        <taxon>Gastropoda</taxon>
        <taxon>Heterobranchia</taxon>
        <taxon>Euthyneura</taxon>
        <taxon>Panpulmonata</taxon>
        <taxon>Eupulmonata</taxon>
        <taxon>Stylommatophora</taxon>
        <taxon>Helicina</taxon>
        <taxon>Arionoidea</taxon>
        <taxon>Arionidae</taxon>
        <taxon>Arion</taxon>
    </lineage>
</organism>
<gene>
    <name evidence="1" type="primary">ORF188186</name>
</gene>
<dbReference type="AlphaFoldDB" id="A0A0B7BJW0"/>